<evidence type="ECO:0000313" key="1">
    <source>
        <dbReference type="EMBL" id="KAJ2979907.1"/>
    </source>
</evidence>
<comment type="caution">
    <text evidence="1">The sequence shown here is derived from an EMBL/GenBank/DDBJ whole genome shotgun (WGS) entry which is preliminary data.</text>
</comment>
<accession>A0ACC1NLX3</accession>
<dbReference type="EMBL" id="JANJQO010000242">
    <property type="protein sequence ID" value="KAJ2979907.1"/>
    <property type="molecule type" value="Genomic_DNA"/>
</dbReference>
<dbReference type="Proteomes" id="UP001143910">
    <property type="component" value="Unassembled WGS sequence"/>
</dbReference>
<protein>
    <submittedName>
        <fullName evidence="1">Uncharacterized protein</fullName>
    </submittedName>
</protein>
<gene>
    <name evidence="1" type="ORF">NQ176_g2963</name>
</gene>
<proteinExistence type="predicted"/>
<sequence>MASVICPDFNTKELGGHRSNSLAFSKHDCHTCTELKKRCDRQRPRCGTCITSRRKCGGFTMDLVWKDLSVLDPVSPSLSTPGNGALDDLDSQSPGCTRKRPSFRFIRGRPKKKRLPKRHGHCSVPDRERRGTSTACLSPDVQERAVTPVSLDTVADSTLNIIDDAPGWKEDALETVVVGTPDASYCATMEWPSPPTSVVAALESLPETQLTVPRAADDSGSVCGQLSPISASHDGNEVNYTGYESALLLTPGVTYQSLSHKYSELLTLYDREFCVLPLTWDCQINPFRARQGCAERSIFLLHAIMAVSMQHLAKKNDSSELLDEMHNHWSSSIQLFSGALNQSRNIGDLLDTLMVLVSLEVTQSASGPWGLHLKGALNLLEKYGSVEKCRESPRMRVQIAMLLWWDVTTALVSRREPKFSLAYVEMLLACGESDGWTYFGLNGCPLELLCIMYRLARLVVIYEKTLQMEWTIFNPAGVEGIIEEVKTFVNEAAIDPDDTEDPEEDANARRNRFHCIEAWRQAILLYTCRVFTRKQTPHQLRQIDHLTRVILDCVRCIPETDIVQKQMLLPVFLAAAEIGDERNKLLIRQYLKHWSQVSRFYHFESVTAILEDIWRDRGEATRDVYWWGVKIPCGGWVSGHPAIVSELMLG</sequence>
<evidence type="ECO:0000313" key="2">
    <source>
        <dbReference type="Proteomes" id="UP001143910"/>
    </source>
</evidence>
<keyword evidence="2" id="KW-1185">Reference proteome</keyword>
<organism evidence="1 2">
    <name type="scientific">Zarea fungicola</name>
    <dbReference type="NCBI Taxonomy" id="93591"/>
    <lineage>
        <taxon>Eukaryota</taxon>
        <taxon>Fungi</taxon>
        <taxon>Dikarya</taxon>
        <taxon>Ascomycota</taxon>
        <taxon>Pezizomycotina</taxon>
        <taxon>Sordariomycetes</taxon>
        <taxon>Hypocreomycetidae</taxon>
        <taxon>Hypocreales</taxon>
        <taxon>Cordycipitaceae</taxon>
        <taxon>Zarea</taxon>
    </lineage>
</organism>
<name>A0ACC1NLX3_9HYPO</name>
<reference evidence="1" key="1">
    <citation type="submission" date="2022-08" db="EMBL/GenBank/DDBJ databases">
        <title>Genome Sequence of Lecanicillium fungicola.</title>
        <authorList>
            <person name="Buettner E."/>
        </authorList>
    </citation>
    <scope>NUCLEOTIDE SEQUENCE</scope>
    <source>
        <strain evidence="1">Babe33</strain>
    </source>
</reference>